<dbReference type="RefSeq" id="XP_031010211.1">
    <property type="nucleotide sequence ID" value="XM_031165735.1"/>
</dbReference>
<proteinExistence type="predicted"/>
<protein>
    <recommendedName>
        <fullName evidence="4">Myb-like domain-containing protein</fullName>
    </recommendedName>
</protein>
<dbReference type="AlphaFoldDB" id="A0A366QHI3"/>
<evidence type="ECO:0000313" key="2">
    <source>
        <dbReference type="EMBL" id="RBR04192.1"/>
    </source>
</evidence>
<dbReference type="OrthoDB" id="4985370at2759"/>
<keyword evidence="3" id="KW-1185">Reference proteome</keyword>
<dbReference type="InterPro" id="IPR001005">
    <property type="entry name" value="SANT/Myb"/>
</dbReference>
<dbReference type="GeneID" id="42001031"/>
<sequence>MQPWQEKALAKGRTPLPERPGHRPWLEASLAESSGDRNETSRGSAPNEPETSHPYATRSTAAATAATTAATTTAESADRAPAPAAITTPAPASSEQIETTTPSYVFWRGDELRRLVRMRNGGAKWAAIAEAFPERTLEALKQTYHKRRHATERLMAEEDVAAEAAAAAAGPSDGQ</sequence>
<feature type="region of interest" description="Disordered" evidence="1">
    <location>
        <begin position="1"/>
        <end position="101"/>
    </location>
</feature>
<evidence type="ECO:0000256" key="1">
    <source>
        <dbReference type="SAM" id="MobiDB-lite"/>
    </source>
</evidence>
<dbReference type="CDD" id="cd00167">
    <property type="entry name" value="SANT"/>
    <property type="match status" value="1"/>
</dbReference>
<name>A0A366QHI3_9HYPO</name>
<dbReference type="Proteomes" id="UP000253153">
    <property type="component" value="Unassembled WGS sequence"/>
</dbReference>
<evidence type="ECO:0008006" key="4">
    <source>
        <dbReference type="Google" id="ProtNLM"/>
    </source>
</evidence>
<dbReference type="EMBL" id="QKXC01000432">
    <property type="protein sequence ID" value="RBR04192.1"/>
    <property type="molecule type" value="Genomic_DNA"/>
</dbReference>
<accession>A0A366QHI3</accession>
<reference evidence="2 3" key="1">
    <citation type="submission" date="2018-06" db="EMBL/GenBank/DDBJ databases">
        <title>Fusarium incarnatum-equiseti species complex species 28.</title>
        <authorList>
            <person name="Gardiner D.M."/>
        </authorList>
    </citation>
    <scope>NUCLEOTIDE SEQUENCE [LARGE SCALE GENOMIC DNA]</scope>
    <source>
        <strain evidence="2 3">FIESC_28</strain>
    </source>
</reference>
<evidence type="ECO:0000313" key="3">
    <source>
        <dbReference type="Proteomes" id="UP000253153"/>
    </source>
</evidence>
<comment type="caution">
    <text evidence="2">The sequence shown here is derived from an EMBL/GenBank/DDBJ whole genome shotgun (WGS) entry which is preliminary data.</text>
</comment>
<organism evidence="2 3">
    <name type="scientific">Fusarium coffeatum</name>
    <dbReference type="NCBI Taxonomy" id="231269"/>
    <lineage>
        <taxon>Eukaryota</taxon>
        <taxon>Fungi</taxon>
        <taxon>Dikarya</taxon>
        <taxon>Ascomycota</taxon>
        <taxon>Pezizomycotina</taxon>
        <taxon>Sordariomycetes</taxon>
        <taxon>Hypocreomycetidae</taxon>
        <taxon>Hypocreales</taxon>
        <taxon>Nectriaceae</taxon>
        <taxon>Fusarium</taxon>
        <taxon>Fusarium incarnatum-equiseti species complex</taxon>
    </lineage>
</organism>
<feature type="compositionally biased region" description="Low complexity" evidence="1">
    <location>
        <begin position="56"/>
        <end position="94"/>
    </location>
</feature>
<gene>
    <name evidence="2" type="ORF">FIESC28_11615</name>
</gene>